<gene>
    <name evidence="2" type="ordered locus">swp_2658</name>
</gene>
<organism evidence="2 3">
    <name type="scientific">Shewanella piezotolerans (strain WP3 / JCM 13877)</name>
    <dbReference type="NCBI Taxonomy" id="225849"/>
    <lineage>
        <taxon>Bacteria</taxon>
        <taxon>Pseudomonadati</taxon>
        <taxon>Pseudomonadota</taxon>
        <taxon>Gammaproteobacteria</taxon>
        <taxon>Alteromonadales</taxon>
        <taxon>Shewanellaceae</taxon>
        <taxon>Shewanella</taxon>
    </lineage>
</organism>
<feature type="domain" description="SAF" evidence="1">
    <location>
        <begin position="40"/>
        <end position="102"/>
    </location>
</feature>
<dbReference type="InterPro" id="IPR017592">
    <property type="entry name" value="Pilus_assmbl_Flp-typ_CpaB"/>
</dbReference>
<evidence type="ECO:0000313" key="3">
    <source>
        <dbReference type="Proteomes" id="UP000000753"/>
    </source>
</evidence>
<dbReference type="STRING" id="225849.swp_2658"/>
<reference evidence="2 3" key="1">
    <citation type="journal article" date="2008" name="PLoS ONE">
        <title>Environmental adaptation: genomic analysis of the piezotolerant and psychrotolerant deep-sea iron reducing bacterium Shewanella piezotolerans WP3.</title>
        <authorList>
            <person name="Wang F."/>
            <person name="Wang J."/>
            <person name="Jian H."/>
            <person name="Zhang B."/>
            <person name="Li S."/>
            <person name="Wang F."/>
            <person name="Zeng X."/>
            <person name="Gao L."/>
            <person name="Bartlett D.H."/>
            <person name="Yu J."/>
            <person name="Hu S."/>
            <person name="Xiao X."/>
        </authorList>
    </citation>
    <scope>NUCLEOTIDE SEQUENCE [LARGE SCALE GENOMIC DNA]</scope>
    <source>
        <strain evidence="3">WP3 / JCM 13877</strain>
    </source>
</reference>
<protein>
    <submittedName>
        <fullName evidence="2">Flp pilus assembly protein CpaB</fullName>
    </submittedName>
</protein>
<dbReference type="HOGENOM" id="CLU_057068_3_1_6"/>
<keyword evidence="3" id="KW-1185">Reference proteome</keyword>
<evidence type="ECO:0000313" key="2">
    <source>
        <dbReference type="EMBL" id="ACJ29392.1"/>
    </source>
</evidence>
<accession>B8CMK2</accession>
<dbReference type="EMBL" id="CP000472">
    <property type="protein sequence ID" value="ACJ29392.1"/>
    <property type="molecule type" value="Genomic_DNA"/>
</dbReference>
<dbReference type="CDD" id="cd11614">
    <property type="entry name" value="SAF_CpaB_FlgA_like"/>
    <property type="match status" value="1"/>
</dbReference>
<dbReference type="SMART" id="SM00858">
    <property type="entry name" value="SAF"/>
    <property type="match status" value="1"/>
</dbReference>
<sequence>MNNKTLLFVVLSLVFGVTAVYLAQNWLKSNTKDEVISTTGTVITMATEVPLGAILQRKHLSLTTLPESLIPKGAVLDLAEAEGKVVKQKLYAGEVLRAERLTAKGEGSTLASLITPTMRAVTIRVNDVVGVAGFLLPGNRVDIINIFKSSGLKTDIVLSNVKILAIDQRASNDENKPVLVRAVTLELSLDQAEILMIAKSRGSLQLALRNPNDKAVIELAELEEDEDSKNREVAPQLVQTVVKSEGNGSDKVFMLKGMKELEIKVDN</sequence>
<dbReference type="KEGG" id="swp:swp_2658"/>
<dbReference type="eggNOG" id="COG3745">
    <property type="taxonomic scope" value="Bacteria"/>
</dbReference>
<dbReference type="OrthoDB" id="9788329at2"/>
<dbReference type="InterPro" id="IPR031571">
    <property type="entry name" value="RcpC_dom"/>
</dbReference>
<name>B8CMK2_SHEPW</name>
<dbReference type="InterPro" id="IPR013974">
    <property type="entry name" value="SAF"/>
</dbReference>
<dbReference type="NCBIfam" id="TIGR03177">
    <property type="entry name" value="pilus_cpaB"/>
    <property type="match status" value="1"/>
</dbReference>
<proteinExistence type="predicted"/>
<dbReference type="RefSeq" id="WP_020912748.1">
    <property type="nucleotide sequence ID" value="NC_011566.1"/>
</dbReference>
<dbReference type="AlphaFoldDB" id="B8CMK2"/>
<evidence type="ECO:0000259" key="1">
    <source>
        <dbReference type="SMART" id="SM00858"/>
    </source>
</evidence>
<dbReference type="Proteomes" id="UP000000753">
    <property type="component" value="Chromosome"/>
</dbReference>
<dbReference type="Pfam" id="PF16976">
    <property type="entry name" value="RcpC"/>
    <property type="match status" value="1"/>
</dbReference>
<dbReference type="Pfam" id="PF08666">
    <property type="entry name" value="SAF"/>
    <property type="match status" value="1"/>
</dbReference>